<name>A0AAW1SGA8_9CHLO</name>
<dbReference type="EMBL" id="JALJOU010000003">
    <property type="protein sequence ID" value="KAK9845520.1"/>
    <property type="molecule type" value="Genomic_DNA"/>
</dbReference>
<evidence type="ECO:0008006" key="3">
    <source>
        <dbReference type="Google" id="ProtNLM"/>
    </source>
</evidence>
<proteinExistence type="predicted"/>
<dbReference type="AlphaFoldDB" id="A0AAW1SGA8"/>
<evidence type="ECO:0000313" key="2">
    <source>
        <dbReference type="Proteomes" id="UP001445335"/>
    </source>
</evidence>
<protein>
    <recommendedName>
        <fullName evidence="3">Glycoside hydrolase family 42 N-terminal domain-containing protein</fullName>
    </recommendedName>
</protein>
<reference evidence="1 2" key="1">
    <citation type="journal article" date="2024" name="Nat. Commun.">
        <title>Phylogenomics reveals the evolutionary origins of lichenization in chlorophyte algae.</title>
        <authorList>
            <person name="Puginier C."/>
            <person name="Libourel C."/>
            <person name="Otte J."/>
            <person name="Skaloud P."/>
            <person name="Haon M."/>
            <person name="Grisel S."/>
            <person name="Petersen M."/>
            <person name="Berrin J.G."/>
            <person name="Delaux P.M."/>
            <person name="Dal Grande F."/>
            <person name="Keller J."/>
        </authorList>
    </citation>
    <scope>NUCLEOTIDE SEQUENCE [LARGE SCALE GENOMIC DNA]</scope>
    <source>
        <strain evidence="1 2">SAG 245.80</strain>
    </source>
</reference>
<accession>A0AAW1SGA8</accession>
<evidence type="ECO:0000313" key="1">
    <source>
        <dbReference type="EMBL" id="KAK9845520.1"/>
    </source>
</evidence>
<dbReference type="Gene3D" id="3.20.20.80">
    <property type="entry name" value="Glycosidases"/>
    <property type="match status" value="1"/>
</dbReference>
<gene>
    <name evidence="1" type="ORF">WJX81_008440</name>
</gene>
<organism evidence="1 2">
    <name type="scientific">Elliptochloris bilobata</name>
    <dbReference type="NCBI Taxonomy" id="381761"/>
    <lineage>
        <taxon>Eukaryota</taxon>
        <taxon>Viridiplantae</taxon>
        <taxon>Chlorophyta</taxon>
        <taxon>core chlorophytes</taxon>
        <taxon>Trebouxiophyceae</taxon>
        <taxon>Trebouxiophyceae incertae sedis</taxon>
        <taxon>Elliptochloris clade</taxon>
        <taxon>Elliptochloris</taxon>
    </lineage>
</organism>
<keyword evidence="2" id="KW-1185">Reference proteome</keyword>
<sequence>MRMFAAQEYDVLGNYTQAQLALWNYDDFRTSPRAALPAAALASASSVPLVVSSPGVANGYRLPARKEGVFDQRYFDANGIAGDAERAFRYAALKRVVDPGVRLYHALWDAYEHPAAPPSAAPRACPTGYTQVPADEAGRAAAGMARFHCYNSAAVAGLDSYLRLDAAYGTESAAVVWGAPQQFRYAECAGRAVGPATWLFSGCVPRDDAMPAFADFVAFLAARRAPAAHAAGGALSGRLRHFVIWNEADSGEWFDYSPRVNTSAPLTQAAAGAWLDKYAAMLEAAHGAVAGAAAGAPGGAPALVYASVDRVWAPPAGGAVPGRVRCSLGVKVLLDGLWQRLGMRVDWAVALHAYGDPAASDWGARAPFQGITLADAPRVIAYQAAKLQEARAASGGGGNASAGALAPQELLAASEQGWANPPTSARERARNVCLAHAIAEANPRLVWLAHNDFQEVDATSAAVHGGLVPAEAGPNLDFEAVTRMPGFLAYQATSPMRWQGLSKPGAQAAAARGPGIGRGGPFPATPAEVEHVALAVRASAACAARESDFLAAMAPGAAAAGLAFEPRGPYKLGEHAVVASAPDGSAAVLAATVADREAPSAAFLSCGVPSDTVSLADTVGGDATYAAKYTRAKANGCAPPILAVRPGSVRCCGANGQPGAACPVTVSGATVTLGRTLVPGTRVTWLVDATGGGGVATRACTLCLDIAGGGLVCQGGATCIDDSTAAPTSSQG</sequence>
<dbReference type="InterPro" id="IPR017853">
    <property type="entry name" value="GH"/>
</dbReference>
<dbReference type="Proteomes" id="UP001445335">
    <property type="component" value="Unassembled WGS sequence"/>
</dbReference>
<dbReference type="SUPFAM" id="SSF51445">
    <property type="entry name" value="(Trans)glycosidases"/>
    <property type="match status" value="1"/>
</dbReference>
<comment type="caution">
    <text evidence="1">The sequence shown here is derived from an EMBL/GenBank/DDBJ whole genome shotgun (WGS) entry which is preliminary data.</text>
</comment>